<dbReference type="RefSeq" id="WP_173019616.1">
    <property type="nucleotide sequence ID" value="NZ_VJYJ02000516.1"/>
</dbReference>
<feature type="region of interest" description="Disordered" evidence="1">
    <location>
        <begin position="331"/>
        <end position="365"/>
    </location>
</feature>
<feature type="non-terminal residue" evidence="2">
    <location>
        <position position="365"/>
    </location>
</feature>
<protein>
    <submittedName>
        <fullName evidence="2">Uncharacterized protein</fullName>
    </submittedName>
</protein>
<evidence type="ECO:0000313" key="2">
    <source>
        <dbReference type="EMBL" id="MQS08767.1"/>
    </source>
</evidence>
<name>A0A646IFS2_9ACTN</name>
<dbReference type="Proteomes" id="UP000315516">
    <property type="component" value="Unassembled WGS sequence"/>
</dbReference>
<reference evidence="2" key="1">
    <citation type="submission" date="2019-10" db="EMBL/GenBank/DDBJ databases">
        <title>Streptomyces sp. nov., a novel actinobacterium isolated from alkaline environment.</title>
        <authorList>
            <person name="Golinska P."/>
        </authorList>
    </citation>
    <scope>NUCLEOTIDE SEQUENCE</scope>
    <source>
        <strain evidence="2">IF17</strain>
    </source>
</reference>
<proteinExistence type="predicted"/>
<evidence type="ECO:0000256" key="1">
    <source>
        <dbReference type="SAM" id="MobiDB-lite"/>
    </source>
</evidence>
<feature type="region of interest" description="Disordered" evidence="1">
    <location>
        <begin position="78"/>
        <end position="100"/>
    </location>
</feature>
<dbReference type="EMBL" id="VJYJ02000516">
    <property type="protein sequence ID" value="MQS08767.1"/>
    <property type="molecule type" value="Genomic_DNA"/>
</dbReference>
<dbReference type="AlphaFoldDB" id="A0A646IFS2"/>
<gene>
    <name evidence="2" type="ORF">FNX48_016710</name>
</gene>
<organism evidence="2">
    <name type="scientific">Streptomyces alkaliphilus</name>
    <dbReference type="NCBI Taxonomy" id="1472722"/>
    <lineage>
        <taxon>Bacteria</taxon>
        <taxon>Bacillati</taxon>
        <taxon>Actinomycetota</taxon>
        <taxon>Actinomycetes</taxon>
        <taxon>Kitasatosporales</taxon>
        <taxon>Streptomycetaceae</taxon>
        <taxon>Streptomyces</taxon>
    </lineage>
</organism>
<accession>A0A646IFS2</accession>
<sequence length="365" mass="37202">MAPTVPGGGPARSAAAVVDARGGGGDTGGAVIPAASTALPTGDEGDRSEWVDARVLEHGPVFAARAVIALFEADARRTPAGRAPGEEPSIPPGLPGPADGERVRREALRAAERLRGLLAVAGPDTREEVTGALEPLRTTPLRRVVASYLLPDRTDWAAECCAEASRPGGCPVLDEMRLCVVDTPEHLTALGSRARLDPGRWTPQLLATVADRVGTALVPVLAGILTDTSVDARRVGTVLDLLGELPSRGAVDTLLDVAVGPRGVAARRTLMGMLSRHPVPVAAALAEAVAADTASERSAIAGGFLECALRARPDLGERLVPRLSPAARAAARRPAGFPHTGPEAPESAVPACLLEPPGNGGGGGG</sequence>
<comment type="caution">
    <text evidence="2">The sequence shown here is derived from an EMBL/GenBank/DDBJ whole genome shotgun (WGS) entry which is preliminary data.</text>
</comment>